<evidence type="ECO:0000256" key="5">
    <source>
        <dbReference type="ARBA" id="ARBA00022691"/>
    </source>
</evidence>
<evidence type="ECO:0000256" key="11">
    <source>
        <dbReference type="ARBA" id="ARBA00023118"/>
    </source>
</evidence>
<protein>
    <recommendedName>
        <fullName evidence="14">S-adenosylmethionine-dependent nucleotide dehydratase RSAD2</fullName>
    </recommendedName>
    <alternativeName>
        <fullName evidence="15">Radical S-adenosyl methionine domain-containing protein 2</fullName>
    </alternativeName>
    <alternativeName>
        <fullName evidence="16">Virus inhibitory protein, endoplasmic reticulum-associated, interferon-inducible</fullName>
    </alternativeName>
</protein>
<feature type="domain" description="Radical SAM core" evidence="17">
    <location>
        <begin position="159"/>
        <end position="371"/>
    </location>
</feature>
<evidence type="ECO:0000256" key="7">
    <source>
        <dbReference type="ARBA" id="ARBA00022824"/>
    </source>
</evidence>
<evidence type="ECO:0000259" key="17">
    <source>
        <dbReference type="PROSITE" id="PS51918"/>
    </source>
</evidence>
<dbReference type="GO" id="GO:0045087">
    <property type="term" value="P:innate immune response"/>
    <property type="evidence" value="ECO:0007669"/>
    <property type="project" value="UniProtKB-KW"/>
</dbReference>
<dbReference type="InterPro" id="IPR007197">
    <property type="entry name" value="rSAM"/>
</dbReference>
<evidence type="ECO:0000256" key="6">
    <source>
        <dbReference type="ARBA" id="ARBA00022723"/>
    </source>
</evidence>
<dbReference type="SFLD" id="SFLDS00029">
    <property type="entry name" value="Radical_SAM"/>
    <property type="match status" value="1"/>
</dbReference>
<keyword evidence="5" id="KW-0949">S-adenosyl-L-methionine</keyword>
<evidence type="ECO:0000256" key="14">
    <source>
        <dbReference type="ARBA" id="ARBA00035038"/>
    </source>
</evidence>
<dbReference type="Gene3D" id="3.20.20.70">
    <property type="entry name" value="Aldolase class I"/>
    <property type="match status" value="1"/>
</dbReference>
<evidence type="ECO:0000256" key="3">
    <source>
        <dbReference type="ARBA" id="ARBA00022485"/>
    </source>
</evidence>
<evidence type="ECO:0000256" key="8">
    <source>
        <dbReference type="ARBA" id="ARBA00022859"/>
    </source>
</evidence>
<evidence type="ECO:0000256" key="16">
    <source>
        <dbReference type="ARBA" id="ARBA00035042"/>
    </source>
</evidence>
<evidence type="ECO:0000256" key="1">
    <source>
        <dbReference type="ARBA" id="ARBA00001966"/>
    </source>
</evidence>
<dbReference type="GO" id="GO:0051607">
    <property type="term" value="P:defense response to virus"/>
    <property type="evidence" value="ECO:0007669"/>
    <property type="project" value="UniProtKB-KW"/>
</dbReference>
<evidence type="ECO:0000256" key="13">
    <source>
        <dbReference type="ARBA" id="ARBA00035008"/>
    </source>
</evidence>
<dbReference type="AlphaFoldDB" id="A0A1I8IYZ1"/>
<dbReference type="InterPro" id="IPR029044">
    <property type="entry name" value="Nucleotide-diphossugar_trans"/>
</dbReference>
<dbReference type="InterPro" id="IPR006638">
    <property type="entry name" value="Elp3/MiaA/NifB-like_rSAM"/>
</dbReference>
<dbReference type="GO" id="GO:0051539">
    <property type="term" value="F:4 iron, 4 sulfur cluster binding"/>
    <property type="evidence" value="ECO:0007669"/>
    <property type="project" value="UniProtKB-KW"/>
</dbReference>
<evidence type="ECO:0000256" key="15">
    <source>
        <dbReference type="ARBA" id="ARBA00035040"/>
    </source>
</evidence>
<reference evidence="19" key="1">
    <citation type="submission" date="2016-11" db="UniProtKB">
        <authorList>
            <consortium name="WormBaseParasite"/>
        </authorList>
    </citation>
    <scope>IDENTIFICATION</scope>
</reference>
<dbReference type="Pfam" id="PF04055">
    <property type="entry name" value="Radical_SAM"/>
    <property type="match status" value="1"/>
</dbReference>
<evidence type="ECO:0000313" key="19">
    <source>
        <dbReference type="WBParaSite" id="maker-uti_cns_0027664-snap-gene-0.1-mRNA-1"/>
    </source>
</evidence>
<keyword evidence="9" id="KW-0408">Iron</keyword>
<organism evidence="18 19">
    <name type="scientific">Macrostomum lignano</name>
    <dbReference type="NCBI Taxonomy" id="282301"/>
    <lineage>
        <taxon>Eukaryota</taxon>
        <taxon>Metazoa</taxon>
        <taxon>Spiralia</taxon>
        <taxon>Lophotrochozoa</taxon>
        <taxon>Platyhelminthes</taxon>
        <taxon>Rhabditophora</taxon>
        <taxon>Macrostomorpha</taxon>
        <taxon>Macrostomida</taxon>
        <taxon>Macrostomidae</taxon>
        <taxon>Macrostomum</taxon>
    </lineage>
</organism>
<keyword evidence="12" id="KW-0472">Membrane</keyword>
<evidence type="ECO:0000256" key="10">
    <source>
        <dbReference type="ARBA" id="ARBA00023014"/>
    </source>
</evidence>
<dbReference type="PANTHER" id="PTHR21339">
    <property type="entry name" value="RADICAL S-ADENOSYL METHIONINE DOMAIN-CONTAINING PROTEIN 2"/>
    <property type="match status" value="1"/>
</dbReference>
<comment type="cofactor">
    <cofactor evidence="1">
        <name>[4Fe-4S] cluster</name>
        <dbReference type="ChEBI" id="CHEBI:49883"/>
    </cofactor>
</comment>
<sequence>EGCGVYGWDLRRKVISRGANFLAQLLLRPGVSDLTGSFRLYKREVLQRLVDSCTSKGYVFQMEMMVRARHLGYSIGEVPITFVDRMFYGDSKLGGSEIGSLPSSLITLVKIALTHLGHLGQLALANVRGFIFRRTLDAGRDTNDEAEKPRAAGAAPPESVVPVSVNYHFTRRCNYKCGFCFHTAISSFVLPLEEAKRGLRMLQEAGMQKVNFSGGEPFLEQRGRLLGEMVRFCKETLGLPSVSIVSNGSLITEEWFQTYGEWLDILAVSCDSFDEATNRAIGRHAPRSHHLDKLYQISEWCARYRVAFKINTVVNTHNWQEDMADQILDLNPCRWKVFQCLLIGGENCGEDSLRHAETFVVTDEQFRSFLDRHSRVECLVPESNEKMRDSYLILDERMRFLDCTRGRKEPSRSILDVGVANAICSSGFDEA</sequence>
<evidence type="ECO:0000256" key="9">
    <source>
        <dbReference type="ARBA" id="ARBA00023004"/>
    </source>
</evidence>
<keyword evidence="18" id="KW-1185">Reference proteome</keyword>
<evidence type="ECO:0000256" key="2">
    <source>
        <dbReference type="ARBA" id="ARBA00004397"/>
    </source>
</evidence>
<dbReference type="SFLD" id="SFLDG01088">
    <property type="entry name" value="antiviral_proteins"/>
    <property type="match status" value="1"/>
</dbReference>
<dbReference type="GO" id="GO:0046872">
    <property type="term" value="F:metal ion binding"/>
    <property type="evidence" value="ECO:0007669"/>
    <property type="project" value="UniProtKB-KW"/>
</dbReference>
<dbReference type="SFLD" id="SFLDF00318">
    <property type="entry name" value="Viperin"/>
    <property type="match status" value="1"/>
</dbReference>
<keyword evidence="10" id="KW-0411">Iron-sulfur</keyword>
<dbReference type="GO" id="GO:0005811">
    <property type="term" value="C:lipid droplet"/>
    <property type="evidence" value="ECO:0007669"/>
    <property type="project" value="InterPro"/>
</dbReference>
<dbReference type="WBParaSite" id="maker-uti_cns_0027664-snap-gene-0.1-mRNA-1">
    <property type="protein sequence ID" value="maker-uti_cns_0027664-snap-gene-0.1-mRNA-1"/>
    <property type="gene ID" value="maker-uti_cns_0027664-snap-gene-0.1"/>
</dbReference>
<dbReference type="GO" id="GO:0003824">
    <property type="term" value="F:catalytic activity"/>
    <property type="evidence" value="ECO:0007669"/>
    <property type="project" value="InterPro"/>
</dbReference>
<keyword evidence="4" id="KW-0399">Innate immunity</keyword>
<keyword evidence="7" id="KW-0256">Endoplasmic reticulum</keyword>
<dbReference type="GO" id="GO:0005789">
    <property type="term" value="C:endoplasmic reticulum membrane"/>
    <property type="evidence" value="ECO:0007669"/>
    <property type="project" value="UniProtKB-SubCell"/>
</dbReference>
<keyword evidence="8" id="KW-0391">Immunity</keyword>
<dbReference type="InterPro" id="IPR058240">
    <property type="entry name" value="rSAM_sf"/>
</dbReference>
<dbReference type="InterPro" id="IPR051196">
    <property type="entry name" value="RSAD2/Viperin_antiviral"/>
</dbReference>
<dbReference type="SMART" id="SM00729">
    <property type="entry name" value="Elp3"/>
    <property type="match status" value="1"/>
</dbReference>
<dbReference type="Gene3D" id="3.90.550.10">
    <property type="entry name" value="Spore Coat Polysaccharide Biosynthesis Protein SpsA, Chain A"/>
    <property type="match status" value="1"/>
</dbReference>
<evidence type="ECO:0000256" key="12">
    <source>
        <dbReference type="ARBA" id="ARBA00023136"/>
    </source>
</evidence>
<evidence type="ECO:0000256" key="4">
    <source>
        <dbReference type="ARBA" id="ARBA00022588"/>
    </source>
</evidence>
<dbReference type="PANTHER" id="PTHR21339:SF0">
    <property type="entry name" value="S-ADENOSYLMETHIONINE-DEPENDENT NUCLEOTIDE DEHYDRATASE RSAD2"/>
    <property type="match status" value="1"/>
</dbReference>
<dbReference type="PROSITE" id="PS51918">
    <property type="entry name" value="RADICAL_SAM"/>
    <property type="match status" value="1"/>
</dbReference>
<evidence type="ECO:0000313" key="18">
    <source>
        <dbReference type="Proteomes" id="UP000095280"/>
    </source>
</evidence>
<dbReference type="InterPro" id="IPR026372">
    <property type="entry name" value="RSAD2"/>
</dbReference>
<dbReference type="SUPFAM" id="SSF102114">
    <property type="entry name" value="Radical SAM enzymes"/>
    <property type="match status" value="1"/>
</dbReference>
<dbReference type="CDD" id="cd01335">
    <property type="entry name" value="Radical_SAM"/>
    <property type="match status" value="1"/>
</dbReference>
<comment type="subcellular location">
    <subcellularLocation>
        <location evidence="2">Endoplasmic reticulum membrane</location>
        <topology evidence="2">Peripheral membrane protein</topology>
        <orientation evidence="2">Cytoplasmic side</orientation>
    </subcellularLocation>
</comment>
<dbReference type="NCBIfam" id="NF038283">
    <property type="entry name" value="viperin_w_prok"/>
    <property type="match status" value="1"/>
</dbReference>
<keyword evidence="11" id="KW-0051">Antiviral defense</keyword>
<comment type="similarity">
    <text evidence="13">Belongs to the radical SAM superfamily. RSAD2 family.</text>
</comment>
<dbReference type="SFLD" id="SFLDG01067">
    <property type="entry name" value="SPASM/twitch_domain_containing"/>
    <property type="match status" value="1"/>
</dbReference>
<name>A0A1I8IYZ1_9PLAT</name>
<dbReference type="InterPro" id="IPR013785">
    <property type="entry name" value="Aldolase_TIM"/>
</dbReference>
<dbReference type="Proteomes" id="UP000095280">
    <property type="component" value="Unplaced"/>
</dbReference>
<keyword evidence="6" id="KW-0479">Metal-binding</keyword>
<accession>A0A1I8IYZ1</accession>
<keyword evidence="3" id="KW-0004">4Fe-4S</keyword>
<proteinExistence type="inferred from homology"/>
<dbReference type="SUPFAM" id="SSF53448">
    <property type="entry name" value="Nucleotide-diphospho-sugar transferases"/>
    <property type="match status" value="1"/>
</dbReference>
<dbReference type="NCBIfam" id="TIGR04278">
    <property type="entry name" value="viperin"/>
    <property type="match status" value="1"/>
</dbReference>